<gene>
    <name evidence="5" type="ORF">MEDL_20816</name>
</gene>
<organism evidence="5 6">
    <name type="scientific">Mytilus edulis</name>
    <name type="common">Blue mussel</name>
    <dbReference type="NCBI Taxonomy" id="6550"/>
    <lineage>
        <taxon>Eukaryota</taxon>
        <taxon>Metazoa</taxon>
        <taxon>Spiralia</taxon>
        <taxon>Lophotrochozoa</taxon>
        <taxon>Mollusca</taxon>
        <taxon>Bivalvia</taxon>
        <taxon>Autobranchia</taxon>
        <taxon>Pteriomorphia</taxon>
        <taxon>Mytilida</taxon>
        <taxon>Mytiloidea</taxon>
        <taxon>Mytilidae</taxon>
        <taxon>Mytilinae</taxon>
        <taxon>Mytilus</taxon>
    </lineage>
</organism>
<evidence type="ECO:0000256" key="1">
    <source>
        <dbReference type="ARBA" id="ARBA00008535"/>
    </source>
</evidence>
<accession>A0A8S3RAY8</accession>
<dbReference type="GO" id="GO:0005525">
    <property type="term" value="F:GTP binding"/>
    <property type="evidence" value="ECO:0007669"/>
    <property type="project" value="UniProtKB-KW"/>
</dbReference>
<comment type="caution">
    <text evidence="5">The sequence shown here is derived from an EMBL/GenBank/DDBJ whole genome shotgun (WGS) entry which is preliminary data.</text>
</comment>
<dbReference type="EMBL" id="CAJPWZ010001052">
    <property type="protein sequence ID" value="CAG2206524.1"/>
    <property type="molecule type" value="Genomic_DNA"/>
</dbReference>
<reference evidence="5" key="1">
    <citation type="submission" date="2021-03" db="EMBL/GenBank/DDBJ databases">
        <authorList>
            <person name="Bekaert M."/>
        </authorList>
    </citation>
    <scope>NUCLEOTIDE SEQUENCE</scope>
</reference>
<dbReference type="PANTHER" id="PTHR10903:SF184">
    <property type="entry name" value="GTP-BINDING PROTEIN A"/>
    <property type="match status" value="1"/>
</dbReference>
<evidence type="ECO:0000313" key="5">
    <source>
        <dbReference type="EMBL" id="CAG2206524.1"/>
    </source>
</evidence>
<dbReference type="InterPro" id="IPR006703">
    <property type="entry name" value="G_AIG1"/>
</dbReference>
<evidence type="ECO:0000259" key="4">
    <source>
        <dbReference type="Pfam" id="PF04548"/>
    </source>
</evidence>
<dbReference type="InterPro" id="IPR027417">
    <property type="entry name" value="P-loop_NTPase"/>
</dbReference>
<keyword evidence="6" id="KW-1185">Reference proteome</keyword>
<feature type="domain" description="AIG1-type G" evidence="4">
    <location>
        <begin position="4"/>
        <end position="156"/>
    </location>
</feature>
<comment type="similarity">
    <text evidence="1">Belongs to the TRAFAC class TrmE-Era-EngA-EngB-Septin-like GTPase superfamily. AIG1/Toc34/Toc159-like paraseptin GTPase family. IAN subfamily.</text>
</comment>
<evidence type="ECO:0000313" key="6">
    <source>
        <dbReference type="Proteomes" id="UP000683360"/>
    </source>
</evidence>
<dbReference type="Gene3D" id="3.40.50.300">
    <property type="entry name" value="P-loop containing nucleotide triphosphate hydrolases"/>
    <property type="match status" value="1"/>
</dbReference>
<sequence>MIEKNKAKMEKEVKRSIALSSPGPHAICFCMAVRRRTIEDLEAIHRYVELFDKKMYQYVIVVFTMFDVWTENRKRNKRPADIKYYLDSLPPEIKKFLYDIGNRYIVFDNTKENEKAEEQVLNLLTLIDNKITKINKCSYYRHEHFDKIENEVNKWQIRYQIGRLSVFACENFMKLIFQIIQFYHYVSRNICQLCGKICDLCNCSPTKGACYAINA</sequence>
<protein>
    <recommendedName>
        <fullName evidence="4">AIG1-type G domain-containing protein</fullName>
    </recommendedName>
</protein>
<dbReference type="PANTHER" id="PTHR10903">
    <property type="entry name" value="GTPASE, IMAP FAMILY MEMBER-RELATED"/>
    <property type="match status" value="1"/>
</dbReference>
<proteinExistence type="inferred from homology"/>
<dbReference type="AlphaFoldDB" id="A0A8S3RAY8"/>
<evidence type="ECO:0000256" key="3">
    <source>
        <dbReference type="ARBA" id="ARBA00023134"/>
    </source>
</evidence>
<evidence type="ECO:0000256" key="2">
    <source>
        <dbReference type="ARBA" id="ARBA00022741"/>
    </source>
</evidence>
<keyword evidence="2" id="KW-0547">Nucleotide-binding</keyword>
<dbReference type="Proteomes" id="UP000683360">
    <property type="component" value="Unassembled WGS sequence"/>
</dbReference>
<dbReference type="OrthoDB" id="8871742at2759"/>
<dbReference type="Pfam" id="PF04548">
    <property type="entry name" value="AIG1"/>
    <property type="match status" value="1"/>
</dbReference>
<name>A0A8S3RAY8_MYTED</name>
<keyword evidence="3" id="KW-0342">GTP-binding</keyword>
<dbReference type="InterPro" id="IPR045058">
    <property type="entry name" value="GIMA/IAN/Toc"/>
</dbReference>